<protein>
    <submittedName>
        <fullName evidence="7">1-acyl-sn-glycerol-3-phosphate acyltransferase</fullName>
    </submittedName>
</protein>
<dbReference type="InterPro" id="IPR002123">
    <property type="entry name" value="Plipid/glycerol_acylTrfase"/>
</dbReference>
<dbReference type="Pfam" id="PF01553">
    <property type="entry name" value="Acyltransferase"/>
    <property type="match status" value="1"/>
</dbReference>
<dbReference type="GO" id="GO:0003841">
    <property type="term" value="F:1-acylglycerol-3-phosphate O-acyltransferase activity"/>
    <property type="evidence" value="ECO:0007669"/>
    <property type="project" value="TreeGrafter"/>
</dbReference>
<dbReference type="GO" id="GO:0006654">
    <property type="term" value="P:phosphatidic acid biosynthetic process"/>
    <property type="evidence" value="ECO:0007669"/>
    <property type="project" value="TreeGrafter"/>
</dbReference>
<evidence type="ECO:0000313" key="7">
    <source>
        <dbReference type="EMBL" id="QLG88683.1"/>
    </source>
</evidence>
<keyword evidence="8" id="KW-1185">Reference proteome</keyword>
<feature type="domain" description="Phospholipid/glycerol acyltransferase" evidence="6">
    <location>
        <begin position="68"/>
        <end position="180"/>
    </location>
</feature>
<gene>
    <name evidence="7" type="ORF">HQ393_10800</name>
</gene>
<dbReference type="Proteomes" id="UP000509597">
    <property type="component" value="Chromosome"/>
</dbReference>
<reference evidence="7 8" key="1">
    <citation type="submission" date="2020-07" db="EMBL/GenBank/DDBJ databases">
        <title>Complete genome sequence of Chitinibacter sp. 2T18.</title>
        <authorList>
            <person name="Bae J.-W."/>
            <person name="Choi J.-W."/>
        </authorList>
    </citation>
    <scope>NUCLEOTIDE SEQUENCE [LARGE SCALE GENOMIC DNA]</scope>
    <source>
        <strain evidence="7 8">2T18</strain>
    </source>
</reference>
<name>A0A7H9BJ56_9NEIS</name>
<evidence type="ECO:0000259" key="6">
    <source>
        <dbReference type="SMART" id="SM00563"/>
    </source>
</evidence>
<dbReference type="PANTHER" id="PTHR10434">
    <property type="entry name" value="1-ACYL-SN-GLYCEROL-3-PHOSPHATE ACYLTRANSFERASE"/>
    <property type="match status" value="1"/>
</dbReference>
<evidence type="ECO:0000256" key="3">
    <source>
        <dbReference type="ARBA" id="ARBA00022679"/>
    </source>
</evidence>
<comment type="pathway">
    <text evidence="1">Lipid metabolism.</text>
</comment>
<sequence length="283" mass="32088">MNIRPALTAIQLILHIVKGLLIITFGFPNKNCEQKNKATQLWSEQLAAILKIRICISGELPNYRPKNQMIVANHISWFDIFGINTIHAARFIAKSDVEEWPIINRLCKAAGTFFINRNKIKDAKRVNIQITKALLAGDITAFFPEGTTTNGKEINPFKSSLLQPAISSNGSIQPIYLNYTDRYNKHTDIAAYTQETTLVGSIWKIIRADGIKMHIDILPSIKTNNLSRTELSELTTTSVQNAHENFKSQYFDMYVMTVPDKFADRTNEQQTIAHPTQHQCLNQ</sequence>
<proteinExistence type="predicted"/>
<keyword evidence="5 7" id="KW-0012">Acyltransferase</keyword>
<dbReference type="RefSeq" id="WP_179355193.1">
    <property type="nucleotide sequence ID" value="NZ_CP058627.1"/>
</dbReference>
<evidence type="ECO:0000256" key="5">
    <source>
        <dbReference type="ARBA" id="ARBA00023315"/>
    </source>
</evidence>
<dbReference type="SMART" id="SM00563">
    <property type="entry name" value="PlsC"/>
    <property type="match status" value="1"/>
</dbReference>
<keyword evidence="4" id="KW-0443">Lipid metabolism</keyword>
<dbReference type="SUPFAM" id="SSF69593">
    <property type="entry name" value="Glycerol-3-phosphate (1)-acyltransferase"/>
    <property type="match status" value="1"/>
</dbReference>
<dbReference type="KEGG" id="chiz:HQ393_10800"/>
<keyword evidence="2" id="KW-0444">Lipid biosynthesis</keyword>
<evidence type="ECO:0000256" key="1">
    <source>
        <dbReference type="ARBA" id="ARBA00005189"/>
    </source>
</evidence>
<dbReference type="EMBL" id="CP058627">
    <property type="protein sequence ID" value="QLG88683.1"/>
    <property type="molecule type" value="Genomic_DNA"/>
</dbReference>
<evidence type="ECO:0000313" key="8">
    <source>
        <dbReference type="Proteomes" id="UP000509597"/>
    </source>
</evidence>
<accession>A0A7H9BJ56</accession>
<dbReference type="PANTHER" id="PTHR10434:SF64">
    <property type="entry name" value="1-ACYL-SN-GLYCEROL-3-PHOSPHATE ACYLTRANSFERASE-RELATED"/>
    <property type="match status" value="1"/>
</dbReference>
<evidence type="ECO:0000256" key="4">
    <source>
        <dbReference type="ARBA" id="ARBA00023098"/>
    </source>
</evidence>
<organism evidence="7 8">
    <name type="scientific">Chitinibacter bivalviorum</name>
    <dbReference type="NCBI Taxonomy" id="2739434"/>
    <lineage>
        <taxon>Bacteria</taxon>
        <taxon>Pseudomonadati</taxon>
        <taxon>Pseudomonadota</taxon>
        <taxon>Betaproteobacteria</taxon>
        <taxon>Neisseriales</taxon>
        <taxon>Chitinibacteraceae</taxon>
        <taxon>Chitinibacter</taxon>
    </lineage>
</organism>
<dbReference type="CDD" id="cd07989">
    <property type="entry name" value="LPLAT_AGPAT-like"/>
    <property type="match status" value="1"/>
</dbReference>
<keyword evidence="3 7" id="KW-0808">Transferase</keyword>
<evidence type="ECO:0000256" key="2">
    <source>
        <dbReference type="ARBA" id="ARBA00022516"/>
    </source>
</evidence>
<dbReference type="AlphaFoldDB" id="A0A7H9BJ56"/>